<dbReference type="Proteomes" id="UP000051952">
    <property type="component" value="Unassembled WGS sequence"/>
</dbReference>
<organism evidence="3 4">
    <name type="scientific">Bodo saltans</name>
    <name type="common">Flagellated protozoan</name>
    <dbReference type="NCBI Taxonomy" id="75058"/>
    <lineage>
        <taxon>Eukaryota</taxon>
        <taxon>Discoba</taxon>
        <taxon>Euglenozoa</taxon>
        <taxon>Kinetoplastea</taxon>
        <taxon>Metakinetoplastina</taxon>
        <taxon>Eubodonida</taxon>
        <taxon>Bodonidae</taxon>
        <taxon>Bodo</taxon>
    </lineage>
</organism>
<keyword evidence="4" id="KW-1185">Reference proteome</keyword>
<dbReference type="Gene3D" id="2.60.40.10">
    <property type="entry name" value="Immunoglobulins"/>
    <property type="match status" value="1"/>
</dbReference>
<keyword evidence="2" id="KW-0472">Membrane</keyword>
<dbReference type="VEuPathDB" id="TriTrypDB:BSAL_21770"/>
<feature type="transmembrane region" description="Helical" evidence="2">
    <location>
        <begin position="1374"/>
        <end position="1393"/>
    </location>
</feature>
<dbReference type="EMBL" id="CYKH01001745">
    <property type="protein sequence ID" value="CUG89502.1"/>
    <property type="molecule type" value="Genomic_DNA"/>
</dbReference>
<protein>
    <submittedName>
        <fullName evidence="3">Transmembrane protein, putative</fullName>
    </submittedName>
</protein>
<evidence type="ECO:0000313" key="3">
    <source>
        <dbReference type="EMBL" id="CUG89502.1"/>
    </source>
</evidence>
<evidence type="ECO:0000313" key="4">
    <source>
        <dbReference type="Proteomes" id="UP000051952"/>
    </source>
</evidence>
<reference evidence="4" key="1">
    <citation type="submission" date="2015-09" db="EMBL/GenBank/DDBJ databases">
        <authorList>
            <consortium name="Pathogen Informatics"/>
        </authorList>
    </citation>
    <scope>NUCLEOTIDE SEQUENCE [LARGE SCALE GENOMIC DNA]</scope>
    <source>
        <strain evidence="4">Lake Konstanz</strain>
    </source>
</reference>
<keyword evidence="2 3" id="KW-0812">Transmembrane</keyword>
<keyword evidence="2" id="KW-1133">Transmembrane helix</keyword>
<feature type="transmembrane region" description="Helical" evidence="2">
    <location>
        <begin position="916"/>
        <end position="937"/>
    </location>
</feature>
<evidence type="ECO:0000256" key="2">
    <source>
        <dbReference type="SAM" id="Phobius"/>
    </source>
</evidence>
<proteinExistence type="predicted"/>
<feature type="transmembrane region" description="Helical" evidence="2">
    <location>
        <begin position="1288"/>
        <end position="1308"/>
    </location>
</feature>
<dbReference type="PANTHER" id="PTHR11319">
    <property type="entry name" value="G PROTEIN-COUPLED RECEPTOR-RELATED"/>
    <property type="match status" value="1"/>
</dbReference>
<feature type="region of interest" description="Disordered" evidence="1">
    <location>
        <begin position="1900"/>
        <end position="1922"/>
    </location>
</feature>
<feature type="transmembrane region" description="Helical" evidence="2">
    <location>
        <begin position="1241"/>
        <end position="1267"/>
    </location>
</feature>
<feature type="transmembrane region" description="Helical" evidence="2">
    <location>
        <begin position="1344"/>
        <end position="1362"/>
    </location>
</feature>
<gene>
    <name evidence="3" type="ORF">BSAL_21770</name>
</gene>
<name>A0A0S4JHN7_BODSA</name>
<feature type="transmembrane region" description="Helical" evidence="2">
    <location>
        <begin position="1023"/>
        <end position="1046"/>
    </location>
</feature>
<dbReference type="PANTHER" id="PTHR11319:SF35">
    <property type="entry name" value="OUTER MEMBRANE PROTEIN PMPC-RELATED"/>
    <property type="match status" value="1"/>
</dbReference>
<dbReference type="InterPro" id="IPR013783">
    <property type="entry name" value="Ig-like_fold"/>
</dbReference>
<evidence type="ECO:0000256" key="1">
    <source>
        <dbReference type="SAM" id="MobiDB-lite"/>
    </source>
</evidence>
<feature type="transmembrane region" description="Helical" evidence="2">
    <location>
        <begin position="1181"/>
        <end position="1202"/>
    </location>
</feature>
<accession>A0A0S4JHN7</accession>
<feature type="transmembrane region" description="Helical" evidence="2">
    <location>
        <begin position="1314"/>
        <end position="1332"/>
    </location>
</feature>
<feature type="transmembrane region" description="Helical" evidence="2">
    <location>
        <begin position="985"/>
        <end position="1003"/>
    </location>
</feature>
<feature type="compositionally biased region" description="Basic and acidic residues" evidence="1">
    <location>
        <begin position="1911"/>
        <end position="1920"/>
    </location>
</feature>
<sequence>MFSAMNDGFPAVGIACYDPLTAVVLVGSSPVGAFQTDPWSTLMAPLATITVPSQAIDCSVFNSTHLALTLMPTAPSQPLPIMLVQRWLLVDGIVTSSLINATTTITQSRMFTPSSTSNTTFTAVKRPNQTPLNASTSCVMFAEGATWTLQCSLLATGSFTLVLPATIVWMGFVGSVAVVTWTVPTSTLVWGMTIVSLPSQSNRTASILLTTNSQTVYLSDCEALNGCPVVGYCVSPQDAANSSNADATWSSSAIVCGASTALTTGNSLVFFALDYLTGLQIGASAVVPSASGISAAVLDVGFNNAIFSFVGATTAMLCRIQLSNPLALITLFSVDRINGDRPTVVQMSLNASTRTLWLSAATSEAVQAVAVNLFSISIVKPEVFDQRGGVTVTVTGVGFVPHPTPLCDFHSNDTLTSPSVSSTPAVFINATTLLCVAASVSMYDASCSTLSLNVWYGGRVTTTTLGSTTRPLSVTLDNATTADSGGMARTFHTADTVITLSGFGFVTSVTQATCRIEEADGTVVAVLPATPLSVTVAYCLQAVTITPTHLNAGVRYSHDGFVYSTSIAIFAVVGEWGGIQANALVSSNAASILTVKAQLASLIVAIEVQTTDSLGNVLGLLDSDSKQIICSSIDPVLLSDITAQQPLFTTSSSTILTTINGSVIFDNVQLSSPTTGTQTLYFFATLDRTISATFEIIVVPGNPASISLASGTSQASWASGVTTTFTIPAFYAVILDVVGNTVTDATNLPSSVTVQYTNTLPPVADTVGSAAQVVVVSYAATLDSKTSSYAFAGLSTMSPFNDFISLRFTTSDKTIQGLLYTMEQESCGTGSYGVQGGYVCFVCPADASCDGTTTIAAAPGYWRGTVTSPYLYACSPAQSCPSSTTCATGYEGAICGSCAAGYGRTVTSCDLCGSVVAPWIFVALIVVGFVVGVWFLALRSVAFSSPADVEARIVELPAKPSAVSILVKIALSHVQILSLLPLKRLAVGFVASALSSSGSWSVVTPGFLNVACAIGRRAVNEMYATVALAGLVGIGCCAVAWGMAYMDDRRFRAEAKRKAAAQRARVIKEAKASPVLFLAADEAHSAALFSSNKHCNEVLRNHKHLLEEYDGDLARNRVDPNDVQGWLNLEFDIDDNGSGTAGDFIPLVDLVASANGGSAPADGIAALGVRRPQIWKRAANLALLGFLVVTFLLYPTVVQAAVRVIQCRTVELGGGSAVSVVAYDPAIDCSTSDYIAGEVPAAAVLVAFGAGVPLLCPLAVMFARRYTCDQSLVRARQLFFFVTGGYRLWFWEGIVLARKAVIVVVVVLVGEDQVVCIICMWLLGAFLVLNLVLKPWEAERLGSLETLSLGALSLTCLCLAAFTSSGSVMSDGISIAMVVVVASLNGMVLLTLVGELSRQATNEVIELTGIEISPQWKIDSLRQQLAKITRQLRRRHFSRVADVSELLSEASEVTLAMLARRRQAIVTGASRMEMDRQRNEMIEKEKMMHLDWDPSTMSSSEPLDGVHDMYDDDYGSGKVNSKMRDDDFSMFLRPQTMVSHEDGSPRGVSRQRSVFFDMPEKPGSDDHNNEDTFSLHRRRASLFSPSSVRTTSRESFRLSNFSFRMEVLSDDAEDDSDSDEREVHPDIVNPFRQTCFEDNPWDVLVRSGQQREFLRSREQVITRDLGEVEALDMDATISTLTSSSEGSLDRQRFELRSRERASAFVRPSSSQSRWVQPIDDPIVFTAVDLPGFADDIEFDGDISVDDVELGHLGDTRVVVAPWGDELISPAMFDDDDELLVNATTTTGLPRRSRQSRKDADSNYKPQLVRFRSATTAKQSVEAAMHTLESQYLGAARAFWAVLADVRTASEMMSMQKVLSLNARLGVLLEELYVAEYTFLHMVWVYEHHVRTGLWDEVHEEPGGGELITDGGEERSGKESGLEVGALSSEDRYMTGSLDLNECDFESMDTATNDAQRLR</sequence>